<comment type="caution">
    <text evidence="1">The sequence shown here is derived from an EMBL/GenBank/DDBJ whole genome shotgun (WGS) entry which is preliminary data.</text>
</comment>
<dbReference type="AlphaFoldDB" id="A0A0K9PNF2"/>
<proteinExistence type="predicted"/>
<protein>
    <submittedName>
        <fullName evidence="1">Uncharacterized protein</fullName>
    </submittedName>
</protein>
<organism evidence="1 2">
    <name type="scientific">Zostera marina</name>
    <name type="common">Eelgrass</name>
    <dbReference type="NCBI Taxonomy" id="29655"/>
    <lineage>
        <taxon>Eukaryota</taxon>
        <taxon>Viridiplantae</taxon>
        <taxon>Streptophyta</taxon>
        <taxon>Embryophyta</taxon>
        <taxon>Tracheophyta</taxon>
        <taxon>Spermatophyta</taxon>
        <taxon>Magnoliopsida</taxon>
        <taxon>Liliopsida</taxon>
        <taxon>Zosteraceae</taxon>
        <taxon>Zostera</taxon>
    </lineage>
</organism>
<keyword evidence="2" id="KW-1185">Reference proteome</keyword>
<gene>
    <name evidence="1" type="ORF">ZOSMA_208G00380</name>
</gene>
<reference evidence="2" key="1">
    <citation type="journal article" date="2016" name="Nature">
        <title>The genome of the seagrass Zostera marina reveals angiosperm adaptation to the sea.</title>
        <authorList>
            <person name="Olsen J.L."/>
            <person name="Rouze P."/>
            <person name="Verhelst B."/>
            <person name="Lin Y.-C."/>
            <person name="Bayer T."/>
            <person name="Collen J."/>
            <person name="Dattolo E."/>
            <person name="De Paoli E."/>
            <person name="Dittami S."/>
            <person name="Maumus F."/>
            <person name="Michel G."/>
            <person name="Kersting A."/>
            <person name="Lauritano C."/>
            <person name="Lohaus R."/>
            <person name="Toepel M."/>
            <person name="Tonon T."/>
            <person name="Vanneste K."/>
            <person name="Amirebrahimi M."/>
            <person name="Brakel J."/>
            <person name="Bostroem C."/>
            <person name="Chovatia M."/>
            <person name="Grimwood J."/>
            <person name="Jenkins J.W."/>
            <person name="Jueterbock A."/>
            <person name="Mraz A."/>
            <person name="Stam W.T."/>
            <person name="Tice H."/>
            <person name="Bornberg-Bauer E."/>
            <person name="Green P.J."/>
            <person name="Pearson G.A."/>
            <person name="Procaccini G."/>
            <person name="Duarte C.M."/>
            <person name="Schmutz J."/>
            <person name="Reusch T.B.H."/>
            <person name="Van de Peer Y."/>
        </authorList>
    </citation>
    <scope>NUCLEOTIDE SEQUENCE [LARGE SCALE GENOMIC DNA]</scope>
    <source>
        <strain evidence="2">cv. Finnish</strain>
    </source>
</reference>
<name>A0A0K9PNF2_ZOSMR</name>
<evidence type="ECO:0000313" key="1">
    <source>
        <dbReference type="EMBL" id="KMZ69745.1"/>
    </source>
</evidence>
<evidence type="ECO:0000313" key="2">
    <source>
        <dbReference type="Proteomes" id="UP000036987"/>
    </source>
</evidence>
<accession>A0A0K9PNF2</accession>
<dbReference type="EMBL" id="LFYR01000753">
    <property type="protein sequence ID" value="KMZ69745.1"/>
    <property type="molecule type" value="Genomic_DNA"/>
</dbReference>
<sequence length="41" mass="4722">MFFFTHAQAYSLLKWRKSEKDRVPILPPTGVPNSVDKRSSS</sequence>
<dbReference type="Proteomes" id="UP000036987">
    <property type="component" value="Unassembled WGS sequence"/>
</dbReference>